<feature type="domain" description="YjeF C-terminal" evidence="1">
    <location>
        <begin position="1"/>
        <end position="90"/>
    </location>
</feature>
<evidence type="ECO:0000313" key="3">
    <source>
        <dbReference type="Proteomes" id="UP000516438"/>
    </source>
</evidence>
<dbReference type="EMBL" id="CP060203">
    <property type="protein sequence ID" value="QNS42662.1"/>
    <property type="molecule type" value="Genomic_DNA"/>
</dbReference>
<sequence length="91" mass="10339">MLSFIDFKGRNNAEFSIFIKFIYYLSSLKIKIFSAQETSFLAQQYSSEESAVFGVWLHGKAGDFTAEKHSKESMLPSDLIDELGNVFKILS</sequence>
<reference evidence="2 3" key="1">
    <citation type="submission" date="2020-07" db="EMBL/GenBank/DDBJ databases">
        <title>Complete genome and description of Chryseobacterium manosquense strain Marseille-Q2069 sp. nov.</title>
        <authorList>
            <person name="Boxberger M."/>
        </authorList>
    </citation>
    <scope>NUCLEOTIDE SEQUENCE [LARGE SCALE GENOMIC DNA]</scope>
    <source>
        <strain evidence="2 3">Marseille-Q2069</strain>
    </source>
</reference>
<organism evidence="2 3">
    <name type="scientific">Chryseobacterium manosquense</name>
    <dbReference type="NCBI Taxonomy" id="2754694"/>
    <lineage>
        <taxon>Bacteria</taxon>
        <taxon>Pseudomonadati</taxon>
        <taxon>Bacteroidota</taxon>
        <taxon>Flavobacteriia</taxon>
        <taxon>Flavobacteriales</taxon>
        <taxon>Weeksellaceae</taxon>
        <taxon>Chryseobacterium group</taxon>
        <taxon>Chryseobacterium</taxon>
    </lineage>
</organism>
<dbReference type="InterPro" id="IPR000631">
    <property type="entry name" value="CARKD"/>
</dbReference>
<evidence type="ECO:0000313" key="2">
    <source>
        <dbReference type="EMBL" id="QNS42662.1"/>
    </source>
</evidence>
<dbReference type="GO" id="GO:0016836">
    <property type="term" value="F:hydro-lyase activity"/>
    <property type="evidence" value="ECO:0007669"/>
    <property type="project" value="InterPro"/>
</dbReference>
<dbReference type="Proteomes" id="UP000516438">
    <property type="component" value="Chromosome"/>
</dbReference>
<dbReference type="AlphaFoldDB" id="A0A7H1E0A4"/>
<dbReference type="Gene3D" id="3.40.1190.20">
    <property type="match status" value="1"/>
</dbReference>
<dbReference type="SUPFAM" id="SSF53613">
    <property type="entry name" value="Ribokinase-like"/>
    <property type="match status" value="1"/>
</dbReference>
<keyword evidence="3" id="KW-1185">Reference proteome</keyword>
<dbReference type="PROSITE" id="PS51383">
    <property type="entry name" value="YJEF_C_3"/>
    <property type="match status" value="1"/>
</dbReference>
<dbReference type="InterPro" id="IPR029056">
    <property type="entry name" value="Ribokinase-like"/>
</dbReference>
<name>A0A7H1E0A4_9FLAO</name>
<dbReference type="KEGG" id="cmaq:H0S70_00550"/>
<accession>A0A7H1E0A4</accession>
<proteinExistence type="predicted"/>
<evidence type="ECO:0000259" key="1">
    <source>
        <dbReference type="PROSITE" id="PS51383"/>
    </source>
</evidence>
<protein>
    <recommendedName>
        <fullName evidence="1">YjeF C-terminal domain-containing protein</fullName>
    </recommendedName>
</protein>
<gene>
    <name evidence="2" type="ORF">H0S70_00550</name>
</gene>